<reference evidence="1" key="1">
    <citation type="journal article" date="2020" name="Nature">
        <title>Giant virus diversity and host interactions through global metagenomics.</title>
        <authorList>
            <person name="Schulz F."/>
            <person name="Roux S."/>
            <person name="Paez-Espino D."/>
            <person name="Jungbluth S."/>
            <person name="Walsh D.A."/>
            <person name="Denef V.J."/>
            <person name="McMahon K.D."/>
            <person name="Konstantinidis K.T."/>
            <person name="Eloe-Fadrosh E.A."/>
            <person name="Kyrpides N.C."/>
            <person name="Woyke T."/>
        </authorList>
    </citation>
    <scope>NUCLEOTIDE SEQUENCE</scope>
    <source>
        <strain evidence="1">GVMAG-M-3300010158-13</strain>
    </source>
</reference>
<dbReference type="AlphaFoldDB" id="A0A6C0B8F1"/>
<accession>A0A6C0B8F1</accession>
<organism evidence="1">
    <name type="scientific">viral metagenome</name>
    <dbReference type="NCBI Taxonomy" id="1070528"/>
    <lineage>
        <taxon>unclassified sequences</taxon>
        <taxon>metagenomes</taxon>
        <taxon>organismal metagenomes</taxon>
    </lineage>
</organism>
<sequence length="104" mass="12308">MSLEKQLAMNFNVLPMEIIYIIKEFAFMEQTMAFIRMKKRELNQLIENAVYSRKNTSAWVSHDSETWIFGIYYKDMTYFQLESGNCADCGQYFINNSPKLTCQC</sequence>
<evidence type="ECO:0000313" key="1">
    <source>
        <dbReference type="EMBL" id="QHS87819.1"/>
    </source>
</evidence>
<protein>
    <submittedName>
        <fullName evidence="1">Uncharacterized protein</fullName>
    </submittedName>
</protein>
<proteinExistence type="predicted"/>
<dbReference type="EMBL" id="MN739088">
    <property type="protein sequence ID" value="QHS87819.1"/>
    <property type="molecule type" value="Genomic_DNA"/>
</dbReference>
<name>A0A6C0B8F1_9ZZZZ</name>